<comment type="caution">
    <text evidence="2">The sequence shown here is derived from an EMBL/GenBank/DDBJ whole genome shotgun (WGS) entry which is preliminary data.</text>
</comment>
<gene>
    <name evidence="2" type="ORF">ACFPKY_22015</name>
</gene>
<organism evidence="2 3">
    <name type="scientific">Nocardioides caricicola</name>
    <dbReference type="NCBI Taxonomy" id="634770"/>
    <lineage>
        <taxon>Bacteria</taxon>
        <taxon>Bacillati</taxon>
        <taxon>Actinomycetota</taxon>
        <taxon>Actinomycetes</taxon>
        <taxon>Propionibacteriales</taxon>
        <taxon>Nocardioidaceae</taxon>
        <taxon>Nocardioides</taxon>
    </lineage>
</organism>
<dbReference type="Gene3D" id="2.30.30.440">
    <property type="entry name" value="Domain of unknown function DUF1918"/>
    <property type="match status" value="1"/>
</dbReference>
<keyword evidence="3" id="KW-1185">Reference proteome</keyword>
<dbReference type="Proteomes" id="UP001595956">
    <property type="component" value="Unassembled WGS sequence"/>
</dbReference>
<evidence type="ECO:0000313" key="2">
    <source>
        <dbReference type="EMBL" id="MFC5495798.1"/>
    </source>
</evidence>
<dbReference type="EMBL" id="JBHSMD010000011">
    <property type="protein sequence ID" value="MFC5495798.1"/>
    <property type="molecule type" value="Genomic_DNA"/>
</dbReference>
<evidence type="ECO:0000313" key="3">
    <source>
        <dbReference type="Proteomes" id="UP001595956"/>
    </source>
</evidence>
<proteinExistence type="predicted"/>
<protein>
    <submittedName>
        <fullName evidence="2">DUF1918 domain-containing protein</fullName>
    </submittedName>
</protein>
<dbReference type="SUPFAM" id="SSF50118">
    <property type="entry name" value="Cell growth inhibitor/plasmid maintenance toxic component"/>
    <property type="match status" value="1"/>
</dbReference>
<dbReference type="InterPro" id="IPR015035">
    <property type="entry name" value="DUF1918"/>
</dbReference>
<accession>A0ABW0N7I9</accession>
<reference evidence="3" key="1">
    <citation type="journal article" date="2019" name="Int. J. Syst. Evol. Microbiol.">
        <title>The Global Catalogue of Microorganisms (GCM) 10K type strain sequencing project: providing services to taxonomists for standard genome sequencing and annotation.</title>
        <authorList>
            <consortium name="The Broad Institute Genomics Platform"/>
            <consortium name="The Broad Institute Genome Sequencing Center for Infectious Disease"/>
            <person name="Wu L."/>
            <person name="Ma J."/>
        </authorList>
    </citation>
    <scope>NUCLEOTIDE SEQUENCE [LARGE SCALE GENOMIC DNA]</scope>
    <source>
        <strain evidence="3">KACC 13778</strain>
    </source>
</reference>
<evidence type="ECO:0000259" key="1">
    <source>
        <dbReference type="Pfam" id="PF08940"/>
    </source>
</evidence>
<dbReference type="RefSeq" id="WP_345182385.1">
    <property type="nucleotide sequence ID" value="NZ_BAABFQ010000010.1"/>
</dbReference>
<dbReference type="Pfam" id="PF08940">
    <property type="entry name" value="DUF1918"/>
    <property type="match status" value="1"/>
</dbReference>
<feature type="domain" description="DUF1918" evidence="1">
    <location>
        <begin position="1"/>
        <end position="56"/>
    </location>
</feature>
<sequence length="69" mass="7594">MYAFKGDRIIVRSLPATVRVAEVVGGDHPDGHPPFWVRWSDSGLETLLFPTADADIEHAGPSYPPEYDA</sequence>
<name>A0ABW0N7I9_9ACTN</name>